<feature type="region of interest" description="Disordered" evidence="1">
    <location>
        <begin position="1"/>
        <end position="25"/>
    </location>
</feature>
<evidence type="ECO:0000313" key="3">
    <source>
        <dbReference type="Proteomes" id="UP001053296"/>
    </source>
</evidence>
<sequence length="55" mass="6172">MNALKNGIQEVVGSNPSSSSNDIKDLEGFPSKPFFVEYTKEYTNEIRVDGDLFWG</sequence>
<evidence type="ECO:0000256" key="1">
    <source>
        <dbReference type="SAM" id="MobiDB-lite"/>
    </source>
</evidence>
<gene>
    <name evidence="2" type="ORF">PSDVSF_13600</name>
</gene>
<accession>A0ABN6EP24</accession>
<dbReference type="EMBL" id="AP024485">
    <property type="protein sequence ID" value="BCS88118.1"/>
    <property type="molecule type" value="Genomic_DNA"/>
</dbReference>
<feature type="compositionally biased region" description="Polar residues" evidence="1">
    <location>
        <begin position="12"/>
        <end position="21"/>
    </location>
</feature>
<reference evidence="2" key="1">
    <citation type="journal article" date="2022" name="Arch. Microbiol.">
        <title>Pseudodesulfovibrio sediminis sp. nov., a mesophilic and neutrophilic sulfate-reducing bacterium isolated from sediment of a brackish lake.</title>
        <authorList>
            <person name="Takahashi A."/>
            <person name="Kojima H."/>
            <person name="Watanabe M."/>
            <person name="Fukui M."/>
        </authorList>
    </citation>
    <scope>NUCLEOTIDE SEQUENCE</scope>
    <source>
        <strain evidence="2">SF6</strain>
    </source>
</reference>
<evidence type="ECO:0000313" key="2">
    <source>
        <dbReference type="EMBL" id="BCS88118.1"/>
    </source>
</evidence>
<name>A0ABN6EP24_9BACT</name>
<protein>
    <submittedName>
        <fullName evidence="2">Uncharacterized protein</fullName>
    </submittedName>
</protein>
<keyword evidence="3" id="KW-1185">Reference proteome</keyword>
<organism evidence="2 3">
    <name type="scientific">Pseudodesulfovibrio sediminis</name>
    <dbReference type="NCBI Taxonomy" id="2810563"/>
    <lineage>
        <taxon>Bacteria</taxon>
        <taxon>Pseudomonadati</taxon>
        <taxon>Thermodesulfobacteriota</taxon>
        <taxon>Desulfovibrionia</taxon>
        <taxon>Desulfovibrionales</taxon>
        <taxon>Desulfovibrionaceae</taxon>
    </lineage>
</organism>
<dbReference type="Proteomes" id="UP001053296">
    <property type="component" value="Chromosome"/>
</dbReference>
<proteinExistence type="predicted"/>